<dbReference type="PATRIC" id="fig|1747903.4.peg.3927"/>
<gene>
    <name evidence="3" type="ORF">ASR47_101555</name>
</gene>
<protein>
    <submittedName>
        <fullName evidence="3">Polyisoprenoid-binding protein YceI</fullName>
    </submittedName>
</protein>
<dbReference type="PANTHER" id="PTHR34406">
    <property type="entry name" value="PROTEIN YCEI"/>
    <property type="match status" value="1"/>
</dbReference>
<keyword evidence="1" id="KW-0732">Signal</keyword>
<evidence type="ECO:0000313" key="3">
    <source>
        <dbReference type="EMBL" id="OBV40296.1"/>
    </source>
</evidence>
<evidence type="ECO:0000313" key="4">
    <source>
        <dbReference type="Proteomes" id="UP000092713"/>
    </source>
</evidence>
<dbReference type="InterPro" id="IPR007372">
    <property type="entry name" value="Lipid/polyisoprenoid-bd_YceI"/>
</dbReference>
<dbReference type="SMART" id="SM00867">
    <property type="entry name" value="YceI"/>
    <property type="match status" value="1"/>
</dbReference>
<dbReference type="EMBL" id="LOCQ01000048">
    <property type="protein sequence ID" value="OBV40296.1"/>
    <property type="molecule type" value="Genomic_DNA"/>
</dbReference>
<dbReference type="Gene3D" id="2.40.128.110">
    <property type="entry name" value="Lipid/polyisoprenoid-binding, YceI-like"/>
    <property type="match status" value="1"/>
</dbReference>
<keyword evidence="4" id="KW-1185">Reference proteome</keyword>
<reference evidence="3 4" key="1">
    <citation type="submission" date="2016-04" db="EMBL/GenBank/DDBJ databases">
        <title>Draft genome sequence of Janthinobacterium psychrotolerans sp. nov., isolated from freshwater sediments in Denmark.</title>
        <authorList>
            <person name="Gong X."/>
            <person name="Skrivergaard S."/>
            <person name="Korsgaard B.S."/>
            <person name="Schreiber L."/>
            <person name="Marshall I.P."/>
            <person name="Finster K."/>
            <person name="Schramm A."/>
        </authorList>
    </citation>
    <scope>NUCLEOTIDE SEQUENCE [LARGE SCALE GENOMIC DNA]</scope>
    <source>
        <strain evidence="3 4">S3-2</strain>
    </source>
</reference>
<evidence type="ECO:0000256" key="1">
    <source>
        <dbReference type="SAM" id="SignalP"/>
    </source>
</evidence>
<dbReference type="RefSeq" id="WP_065307059.1">
    <property type="nucleotide sequence ID" value="NZ_LOCQ01000048.1"/>
</dbReference>
<organism evidence="3 4">
    <name type="scientific">Janthinobacterium psychrotolerans</name>
    <dbReference type="NCBI Taxonomy" id="1747903"/>
    <lineage>
        <taxon>Bacteria</taxon>
        <taxon>Pseudomonadati</taxon>
        <taxon>Pseudomonadota</taxon>
        <taxon>Betaproteobacteria</taxon>
        <taxon>Burkholderiales</taxon>
        <taxon>Oxalobacteraceae</taxon>
        <taxon>Janthinobacterium</taxon>
    </lineage>
</organism>
<dbReference type="InterPro" id="IPR036761">
    <property type="entry name" value="TTHA0802/YceI-like_sf"/>
</dbReference>
<feature type="signal peptide" evidence="1">
    <location>
        <begin position="1"/>
        <end position="21"/>
    </location>
</feature>
<sequence>MKLSHLMIAMLAVAGAGSAMAAADTYNLDPTHTFPSFEADHMGMSVWRGKFNKTKGTVTLDRAAKSGTLDLVIEADSIDFGLDAMNTHAKKADMFNVEKFPQITYKSNKLKFTGDQLTQVDGELTLLGVTKPVTLKVDKFKCIMHPRYKREVCGADATAQFKRDDFGLTFGLPAFSPEVKLAIQVEAIKAD</sequence>
<accession>A0A1A7C2W9</accession>
<dbReference type="SUPFAM" id="SSF101874">
    <property type="entry name" value="YceI-like"/>
    <property type="match status" value="1"/>
</dbReference>
<proteinExistence type="predicted"/>
<dbReference type="AlphaFoldDB" id="A0A1A7C2W9"/>
<evidence type="ECO:0000259" key="2">
    <source>
        <dbReference type="SMART" id="SM00867"/>
    </source>
</evidence>
<dbReference type="PANTHER" id="PTHR34406:SF2">
    <property type="entry name" value="PERIPLASMIC PROTEIN"/>
    <property type="match status" value="1"/>
</dbReference>
<dbReference type="OrthoDB" id="9811006at2"/>
<comment type="caution">
    <text evidence="3">The sequence shown here is derived from an EMBL/GenBank/DDBJ whole genome shotgun (WGS) entry which is preliminary data.</text>
</comment>
<dbReference type="Pfam" id="PF04264">
    <property type="entry name" value="YceI"/>
    <property type="match status" value="1"/>
</dbReference>
<dbReference type="Proteomes" id="UP000092713">
    <property type="component" value="Unassembled WGS sequence"/>
</dbReference>
<dbReference type="STRING" id="1747903.ASR47_101555"/>
<feature type="domain" description="Lipid/polyisoprenoid-binding YceI-like" evidence="2">
    <location>
        <begin position="25"/>
        <end position="188"/>
    </location>
</feature>
<name>A0A1A7C2W9_9BURK</name>
<feature type="chain" id="PRO_5008355632" evidence="1">
    <location>
        <begin position="22"/>
        <end position="191"/>
    </location>
</feature>